<comment type="caution">
    <text evidence="1">The sequence shown here is derived from an EMBL/GenBank/DDBJ whole genome shotgun (WGS) entry which is preliminary data.</text>
</comment>
<gene>
    <name evidence="1" type="ORF">BV22DRAFT_877485</name>
</gene>
<sequence length="274" mass="30287">MGGGTKAPAGYRPCVAGRDQPDVIAGPKFIITATQGGQIAISEAGWTYQPPNQAELPRQSEQFERRRVLGGSSLIESLEVSKVGCREFAASRWALILYLQHVFKLVMVQRQQPKRVGSCRRRLPVGLGTERMMGGKKRLTLTSKVMTLRSLRCNDVLLTNKISLSQLPRSKPAALCAAYAQIEKQRGTQSIPETTVLGKRRNSTKRRSRMMVDIMVSGLITFCWGRALCGRWKRRTPLPSGYEKSTACRLSYHTGAGEATLAAIRFSAVVLCFV</sequence>
<organism evidence="1 2">
    <name type="scientific">Leucogyrophana mollusca</name>
    <dbReference type="NCBI Taxonomy" id="85980"/>
    <lineage>
        <taxon>Eukaryota</taxon>
        <taxon>Fungi</taxon>
        <taxon>Dikarya</taxon>
        <taxon>Basidiomycota</taxon>
        <taxon>Agaricomycotina</taxon>
        <taxon>Agaricomycetes</taxon>
        <taxon>Agaricomycetidae</taxon>
        <taxon>Boletales</taxon>
        <taxon>Boletales incertae sedis</taxon>
        <taxon>Leucogyrophana</taxon>
    </lineage>
</organism>
<dbReference type="EMBL" id="MU266692">
    <property type="protein sequence ID" value="KAH7919130.1"/>
    <property type="molecule type" value="Genomic_DNA"/>
</dbReference>
<accession>A0ACB8B0T3</accession>
<dbReference type="Proteomes" id="UP000790709">
    <property type="component" value="Unassembled WGS sequence"/>
</dbReference>
<proteinExistence type="predicted"/>
<evidence type="ECO:0000313" key="2">
    <source>
        <dbReference type="Proteomes" id="UP000790709"/>
    </source>
</evidence>
<name>A0ACB8B0T3_9AGAM</name>
<reference evidence="1" key="1">
    <citation type="journal article" date="2021" name="New Phytol.">
        <title>Evolutionary innovations through gain and loss of genes in the ectomycorrhizal Boletales.</title>
        <authorList>
            <person name="Wu G."/>
            <person name="Miyauchi S."/>
            <person name="Morin E."/>
            <person name="Kuo A."/>
            <person name="Drula E."/>
            <person name="Varga T."/>
            <person name="Kohler A."/>
            <person name="Feng B."/>
            <person name="Cao Y."/>
            <person name="Lipzen A."/>
            <person name="Daum C."/>
            <person name="Hundley H."/>
            <person name="Pangilinan J."/>
            <person name="Johnson J."/>
            <person name="Barry K."/>
            <person name="LaButti K."/>
            <person name="Ng V."/>
            <person name="Ahrendt S."/>
            <person name="Min B."/>
            <person name="Choi I.G."/>
            <person name="Park H."/>
            <person name="Plett J.M."/>
            <person name="Magnuson J."/>
            <person name="Spatafora J.W."/>
            <person name="Nagy L.G."/>
            <person name="Henrissat B."/>
            <person name="Grigoriev I.V."/>
            <person name="Yang Z.L."/>
            <person name="Xu J."/>
            <person name="Martin F.M."/>
        </authorList>
    </citation>
    <scope>NUCLEOTIDE SEQUENCE</scope>
    <source>
        <strain evidence="1">KUC20120723A-06</strain>
    </source>
</reference>
<keyword evidence="2" id="KW-1185">Reference proteome</keyword>
<evidence type="ECO:0000313" key="1">
    <source>
        <dbReference type="EMBL" id="KAH7919130.1"/>
    </source>
</evidence>
<protein>
    <submittedName>
        <fullName evidence="1">Uncharacterized protein</fullName>
    </submittedName>
</protein>